<evidence type="ECO:0000313" key="15">
    <source>
        <dbReference type="EMBL" id="EEH06006.1"/>
    </source>
</evidence>
<keyword evidence="11" id="KW-0539">Nucleus</keyword>
<evidence type="ECO:0000256" key="5">
    <source>
        <dbReference type="ARBA" id="ARBA00022618"/>
    </source>
</evidence>
<sequence length="287" mass="33458">MTSNANTHFKPETVFQYHTPQSRKSLSAKMSMSFEPSLSTSGMRPPLSSADAPSMADQLPSINFGFEDLRSRMAQFTAKFDSFIERGRKQVLEERNQFRVNLAELQEDRRLKQKDIEILDLKSQTHAQTLQKEAAEAAEMHEAIAAITAQRDARLATRDRFKQQIDETQRTINQRLEAQKAHSRQLDAQARLNTPELEFWQDYLCLRIEGAGREDRLRIVYTHLVEKDWEREAWFELGTASRDYEVFHCRPKLERAAVEQELMVVNDDRDFGAFLKRMRRLFVAAMK</sequence>
<dbReference type="GO" id="GO:0007059">
    <property type="term" value="P:chromosome segregation"/>
    <property type="evidence" value="ECO:0007669"/>
    <property type="project" value="InterPro"/>
</dbReference>
<dbReference type="GO" id="GO:0031262">
    <property type="term" value="C:Ndc80 complex"/>
    <property type="evidence" value="ECO:0007669"/>
    <property type="project" value="InterPro"/>
</dbReference>
<reference evidence="15" key="1">
    <citation type="submission" date="2009-02" db="EMBL/GenBank/DDBJ databases">
        <title>The Genome Sequence of Ajellomyces capsulatus strain G186AR.</title>
        <authorList>
            <consortium name="The Broad Institute Genome Sequencing Platform"/>
            <person name="Champion M."/>
            <person name="Cuomo C."/>
            <person name="Ma L.-J."/>
            <person name="Henn M.R."/>
            <person name="Sil A."/>
            <person name="Goldman B."/>
            <person name="Young S.K."/>
            <person name="Kodira C.D."/>
            <person name="Zeng Q."/>
            <person name="Koehrsen M."/>
            <person name="Alvarado L."/>
            <person name="Berlin A."/>
            <person name="Borenstein D."/>
            <person name="Chen Z."/>
            <person name="Engels R."/>
            <person name="Freedman E."/>
            <person name="Gellesch M."/>
            <person name="Goldberg J."/>
            <person name="Griggs A."/>
            <person name="Gujja S."/>
            <person name="Heiman D."/>
            <person name="Hepburn T."/>
            <person name="Howarth C."/>
            <person name="Jen D."/>
            <person name="Larson L."/>
            <person name="Lewis B."/>
            <person name="Mehta T."/>
            <person name="Park D."/>
            <person name="Pearson M."/>
            <person name="Roberts A."/>
            <person name="Saif S."/>
            <person name="Shea T."/>
            <person name="Shenoy N."/>
            <person name="Sisk P."/>
            <person name="Stolte C."/>
            <person name="Sykes S."/>
            <person name="Walk T."/>
            <person name="White J."/>
            <person name="Yandava C."/>
            <person name="Klein B."/>
            <person name="McEwen J.G."/>
            <person name="Puccia R."/>
            <person name="Goldman G.H."/>
            <person name="Felipe M.S."/>
            <person name="Nino-Vega G."/>
            <person name="San-Blas G."/>
            <person name="Taylor J."/>
            <person name="Mendoza L."/>
            <person name="Galagan J."/>
            <person name="Nusbaum C."/>
            <person name="Birren B."/>
        </authorList>
    </citation>
    <scope>NUCLEOTIDE SEQUENCE</scope>
    <source>
        <strain evidence="15">G186AR</strain>
    </source>
</reference>
<comment type="similarity">
    <text evidence="2 11">Belongs to the SPC25 family.</text>
</comment>
<evidence type="ECO:0000256" key="6">
    <source>
        <dbReference type="ARBA" id="ARBA00022776"/>
    </source>
</evidence>
<dbReference type="FunFam" id="3.30.457.50:FF:000001">
    <property type="entry name" value="Probable kinetochore protein spc25"/>
    <property type="match status" value="1"/>
</dbReference>
<dbReference type="InterPro" id="IPR045143">
    <property type="entry name" value="Spc25"/>
</dbReference>
<evidence type="ECO:0000256" key="10">
    <source>
        <dbReference type="ARBA" id="ARBA00023328"/>
    </source>
</evidence>
<comment type="subcellular location">
    <subcellularLocation>
        <location evidence="11">Nucleus</location>
    </subcellularLocation>
    <subcellularLocation>
        <location evidence="11">Chromosome</location>
        <location evidence="11">Centromere</location>
        <location evidence="11">Kinetochore</location>
    </subcellularLocation>
</comment>
<evidence type="ECO:0000256" key="9">
    <source>
        <dbReference type="ARBA" id="ARBA00023306"/>
    </source>
</evidence>
<keyword evidence="9 11" id="KW-0131">Cell cycle</keyword>
<keyword evidence="10 11" id="KW-0137">Centromere</keyword>
<dbReference type="HOGENOM" id="CLU_065188_0_0_1"/>
<evidence type="ECO:0000256" key="13">
    <source>
        <dbReference type="SAM" id="MobiDB-lite"/>
    </source>
</evidence>
<dbReference type="InParanoid" id="C0NQP2"/>
<evidence type="ECO:0000256" key="4">
    <source>
        <dbReference type="ARBA" id="ARBA00022454"/>
    </source>
</evidence>
<feature type="domain" description="Chromosome segregation protein Spc25 C-terminal" evidence="14">
    <location>
        <begin position="212"/>
        <end position="283"/>
    </location>
</feature>
<keyword evidence="6 11" id="KW-0498">Mitosis</keyword>
<name>C0NQP2_AJECG</name>
<dbReference type="AlphaFoldDB" id="C0NQP2"/>
<dbReference type="EMBL" id="GG663369">
    <property type="protein sequence ID" value="EEH06006.1"/>
    <property type="molecule type" value="Genomic_DNA"/>
</dbReference>
<keyword evidence="8 12" id="KW-0175">Coiled coil</keyword>
<dbReference type="Proteomes" id="UP000001631">
    <property type="component" value="Unassembled WGS sequence"/>
</dbReference>
<dbReference type="GeneID" id="69038338"/>
<evidence type="ECO:0000313" key="16">
    <source>
        <dbReference type="Proteomes" id="UP000001631"/>
    </source>
</evidence>
<evidence type="ECO:0000256" key="7">
    <source>
        <dbReference type="ARBA" id="ARBA00022838"/>
    </source>
</evidence>
<feature type="region of interest" description="Disordered" evidence="13">
    <location>
        <begin position="1"/>
        <end position="55"/>
    </location>
</feature>
<evidence type="ECO:0000259" key="14">
    <source>
        <dbReference type="Pfam" id="PF08234"/>
    </source>
</evidence>
<feature type="coiled-coil region" evidence="12">
    <location>
        <begin position="88"/>
        <end position="122"/>
    </location>
</feature>
<dbReference type="InterPro" id="IPR013255">
    <property type="entry name" value="Spc25_C"/>
</dbReference>
<keyword evidence="16" id="KW-1185">Reference proteome</keyword>
<keyword evidence="7 11" id="KW-0995">Kinetochore</keyword>
<protein>
    <recommendedName>
        <fullName evidence="11">Kinetochore protein SPC25</fullName>
    </recommendedName>
</protein>
<evidence type="ECO:0000256" key="1">
    <source>
        <dbReference type="ARBA" id="ARBA00002772"/>
    </source>
</evidence>
<dbReference type="CDD" id="cd23784">
    <property type="entry name" value="RWD_Spc25"/>
    <property type="match status" value="1"/>
</dbReference>
<dbReference type="GO" id="GO:0005634">
    <property type="term" value="C:nucleus"/>
    <property type="evidence" value="ECO:0007669"/>
    <property type="project" value="UniProtKB-SubCell"/>
</dbReference>
<accession>C0NQP2</accession>
<evidence type="ECO:0000256" key="11">
    <source>
        <dbReference type="RuleBase" id="RU367150"/>
    </source>
</evidence>
<keyword evidence="4 11" id="KW-0158">Chromosome</keyword>
<dbReference type="VEuPathDB" id="FungiDB:I7I50_03971"/>
<dbReference type="RefSeq" id="XP_045286487.1">
    <property type="nucleotide sequence ID" value="XM_045432371.1"/>
</dbReference>
<evidence type="ECO:0000256" key="2">
    <source>
        <dbReference type="ARBA" id="ARBA00006379"/>
    </source>
</evidence>
<dbReference type="Gene3D" id="3.30.457.50">
    <property type="entry name" value="Chromosome segregation protein Spc25"/>
    <property type="match status" value="1"/>
</dbReference>
<dbReference type="PANTHER" id="PTHR14281:SF0">
    <property type="entry name" value="KINETOCHORE PROTEIN SPC25"/>
    <property type="match status" value="1"/>
</dbReference>
<dbReference type="PANTHER" id="PTHR14281">
    <property type="entry name" value="KINETOCHORE PROTEIN SPC25-RELATED"/>
    <property type="match status" value="1"/>
</dbReference>
<organism evidence="15 16">
    <name type="scientific">Ajellomyces capsulatus (strain G186AR / H82 / ATCC MYA-2454 / RMSCC 2432)</name>
    <name type="common">Darling's disease fungus</name>
    <name type="synonym">Histoplasma capsulatum</name>
    <dbReference type="NCBI Taxonomy" id="447093"/>
    <lineage>
        <taxon>Eukaryota</taxon>
        <taxon>Fungi</taxon>
        <taxon>Dikarya</taxon>
        <taxon>Ascomycota</taxon>
        <taxon>Pezizomycotina</taxon>
        <taxon>Eurotiomycetes</taxon>
        <taxon>Eurotiomycetidae</taxon>
        <taxon>Onygenales</taxon>
        <taxon>Ajellomycetaceae</taxon>
        <taxon>Histoplasma</taxon>
    </lineage>
</organism>
<dbReference type="Pfam" id="PF08234">
    <property type="entry name" value="Spindle_Spc25"/>
    <property type="match status" value="1"/>
</dbReference>
<comment type="function">
    <text evidence="1 11">Acts as a component of the essential kinetochore-associated NDC80 complex, which is required for chromosome segregation and spindle checkpoint activity.</text>
</comment>
<dbReference type="STRING" id="447093.C0NQP2"/>
<feature type="compositionally biased region" description="Polar residues" evidence="13">
    <location>
        <begin position="16"/>
        <end position="42"/>
    </location>
</feature>
<evidence type="ECO:0000256" key="3">
    <source>
        <dbReference type="ARBA" id="ARBA00011562"/>
    </source>
</evidence>
<dbReference type="GO" id="GO:0051301">
    <property type="term" value="P:cell division"/>
    <property type="evidence" value="ECO:0007669"/>
    <property type="project" value="UniProtKB-UniRule"/>
</dbReference>
<keyword evidence="5 11" id="KW-0132">Cell division</keyword>
<evidence type="ECO:0000256" key="8">
    <source>
        <dbReference type="ARBA" id="ARBA00023054"/>
    </source>
</evidence>
<comment type="subunit">
    <text evidence="3">Component of the NDC80 complex, which consists of NDC80, NUF2, SPC24 and SPC25.</text>
</comment>
<proteinExistence type="inferred from homology"/>
<evidence type="ECO:0000256" key="12">
    <source>
        <dbReference type="SAM" id="Coils"/>
    </source>
</evidence>
<gene>
    <name evidence="15" type="ORF">HCBG_05322</name>
</gene>